<name>A0A8I0S7A3_9MICO</name>
<evidence type="ECO:0000313" key="3">
    <source>
        <dbReference type="Proteomes" id="UP000634579"/>
    </source>
</evidence>
<feature type="transmembrane region" description="Helical" evidence="1">
    <location>
        <begin position="7"/>
        <end position="24"/>
    </location>
</feature>
<dbReference type="AlphaFoldDB" id="A0A8I0S7A3"/>
<dbReference type="Proteomes" id="UP000634579">
    <property type="component" value="Unassembled WGS sequence"/>
</dbReference>
<evidence type="ECO:0000256" key="1">
    <source>
        <dbReference type="SAM" id="Phobius"/>
    </source>
</evidence>
<accession>A0A8I0S7A3</accession>
<evidence type="ECO:0000313" key="2">
    <source>
        <dbReference type="EMBL" id="MBF4629621.1"/>
    </source>
</evidence>
<keyword evidence="1" id="KW-1133">Transmembrane helix</keyword>
<reference evidence="2 3" key="1">
    <citation type="submission" date="2020-10" db="EMBL/GenBank/DDBJ databases">
        <title>Draft genome sequences of plant-associated actinobacteria.</title>
        <authorList>
            <person name="Tarlachkov S.V."/>
            <person name="Starodumova I.P."/>
            <person name="Dorofeeva L.V."/>
            <person name="Prisyazhnaya N.V."/>
            <person name="Roubtsova T.V."/>
            <person name="Chizhov V.N."/>
            <person name="Nadler S.A."/>
            <person name="Subbotin S.A."/>
            <person name="Evtushenko L.I."/>
        </authorList>
    </citation>
    <scope>NUCLEOTIDE SEQUENCE [LARGE SCALE GENOMIC DNA]</scope>
    <source>
        <strain evidence="2 3">VKM Ac-2886</strain>
    </source>
</reference>
<dbReference type="EMBL" id="JADKRP010000001">
    <property type="protein sequence ID" value="MBF4629621.1"/>
    <property type="molecule type" value="Genomic_DNA"/>
</dbReference>
<organism evidence="2 3">
    <name type="scientific">Clavibacter phaseoli</name>
    <dbReference type="NCBI Taxonomy" id="1734031"/>
    <lineage>
        <taxon>Bacteria</taxon>
        <taxon>Bacillati</taxon>
        <taxon>Actinomycetota</taxon>
        <taxon>Actinomycetes</taxon>
        <taxon>Micrococcales</taxon>
        <taxon>Microbacteriaceae</taxon>
        <taxon>Clavibacter</taxon>
    </lineage>
</organism>
<protein>
    <submittedName>
        <fullName evidence="2">Uncharacterized protein</fullName>
    </submittedName>
</protein>
<comment type="caution">
    <text evidence="2">The sequence shown here is derived from an EMBL/GenBank/DDBJ whole genome shotgun (WGS) entry which is preliminary data.</text>
</comment>
<keyword evidence="1" id="KW-0472">Membrane</keyword>
<proteinExistence type="predicted"/>
<sequence length="70" mass="7661">MKRIHLVGWLVVLAVAVLVFVFALQYDGPLMARVLLMIGSGITALLVAVRVVRGSVEVGNRSKLDSDDRR</sequence>
<keyword evidence="1" id="KW-0812">Transmembrane</keyword>
<feature type="transmembrane region" description="Helical" evidence="1">
    <location>
        <begin position="30"/>
        <end position="52"/>
    </location>
</feature>
<dbReference type="RefSeq" id="WP_194673923.1">
    <property type="nucleotide sequence ID" value="NZ_JADKRP010000001.1"/>
</dbReference>
<keyword evidence="3" id="KW-1185">Reference proteome</keyword>
<gene>
    <name evidence="2" type="ORF">ITJ42_00135</name>
</gene>